<dbReference type="EMBL" id="CP132507">
    <property type="protein sequence ID" value="WNO03919.1"/>
    <property type="molecule type" value="Genomic_DNA"/>
</dbReference>
<evidence type="ECO:0000313" key="1">
    <source>
        <dbReference type="EMBL" id="WNO03919.1"/>
    </source>
</evidence>
<gene>
    <name evidence="1" type="ORF">RAN89_13485</name>
</gene>
<dbReference type="RefSeq" id="WP_313866790.1">
    <property type="nucleotide sequence ID" value="NZ_CP132507.1"/>
</dbReference>
<keyword evidence="2" id="KW-1185">Reference proteome</keyword>
<sequence>MSKTAPHLEDNLLKLRYLKRYLTWHLGYVMASLNFNRPLEPSSEGESLLQIANVVTAFKTHGIRTHWFLLTQKTKETMSIADYEAQYFLEDCFEFICTLQAQRGVSGYGDTFYSDKGYESDSVILTLCDLVNSCLKPAILLSFEKQRTSFALEMQMVSSITAAQEIIDLSFIRNESHPSHVEA</sequence>
<name>A0ABZ0AYU9_9BURK</name>
<organism evidence="1 2">
    <name type="scientific">Rhodoferax mekongensis</name>
    <dbReference type="NCBI Taxonomy" id="3068341"/>
    <lineage>
        <taxon>Bacteria</taxon>
        <taxon>Pseudomonadati</taxon>
        <taxon>Pseudomonadota</taxon>
        <taxon>Betaproteobacteria</taxon>
        <taxon>Burkholderiales</taxon>
        <taxon>Comamonadaceae</taxon>
        <taxon>Rhodoferax</taxon>
    </lineage>
</organism>
<reference evidence="1 2" key="1">
    <citation type="submission" date="2023-08" db="EMBL/GenBank/DDBJ databases">
        <title>Rhodoferax potami sp. nov. and Rhodoferax mekongensis sp. nov., isolated from the Mekong River in Thailand.</title>
        <authorList>
            <person name="Kitikhun S."/>
            <person name="Charoenyingcharoen P."/>
            <person name="Siriarchawattana P."/>
            <person name="Likhitrattanapisal S."/>
            <person name="Nilsakha T."/>
            <person name="Chanpet A."/>
            <person name="Rattanawaree P."/>
            <person name="Ingsriswang S."/>
        </authorList>
    </citation>
    <scope>NUCLEOTIDE SEQUENCE [LARGE SCALE GENOMIC DNA]</scope>
    <source>
        <strain evidence="1 2">TBRC 17307</strain>
    </source>
</reference>
<evidence type="ECO:0000313" key="2">
    <source>
        <dbReference type="Proteomes" id="UP001302257"/>
    </source>
</evidence>
<dbReference type="Proteomes" id="UP001302257">
    <property type="component" value="Chromosome"/>
</dbReference>
<proteinExistence type="predicted"/>
<accession>A0ABZ0AYU9</accession>
<protein>
    <submittedName>
        <fullName evidence="1">Uncharacterized protein</fullName>
    </submittedName>
</protein>